<evidence type="ECO:0000256" key="1">
    <source>
        <dbReference type="ARBA" id="ARBA00022741"/>
    </source>
</evidence>
<evidence type="ECO:0000256" key="2">
    <source>
        <dbReference type="ARBA" id="ARBA00023134"/>
    </source>
</evidence>
<dbReference type="PROSITE" id="PS51419">
    <property type="entry name" value="RAB"/>
    <property type="match status" value="1"/>
</dbReference>
<dbReference type="SMART" id="SM00174">
    <property type="entry name" value="RHO"/>
    <property type="match status" value="1"/>
</dbReference>
<feature type="region of interest" description="Disordered" evidence="4">
    <location>
        <begin position="1"/>
        <end position="54"/>
    </location>
</feature>
<dbReference type="EMBL" id="BTGD01000011">
    <property type="protein sequence ID" value="GMM57332.1"/>
    <property type="molecule type" value="Genomic_DNA"/>
</dbReference>
<dbReference type="Gene3D" id="3.40.50.300">
    <property type="entry name" value="P-loop containing nucleotide triphosphate hydrolases"/>
    <property type="match status" value="1"/>
</dbReference>
<accession>A0AAV5S150</accession>
<keyword evidence="6" id="KW-1185">Reference proteome</keyword>
<comment type="caution">
    <text evidence="5">The sequence shown here is derived from an EMBL/GenBank/DDBJ whole genome shotgun (WGS) entry which is preliminary data.</text>
</comment>
<keyword evidence="2" id="KW-0342">GTP-binding</keyword>
<comment type="subcellular location">
    <subcellularLocation>
        <location evidence="3">Endomembrane system</location>
        <topology evidence="3">Lipid-anchor</topology>
        <orientation evidence="3">Cytoplasmic side</orientation>
    </subcellularLocation>
</comment>
<name>A0AAV5S150_MAUHU</name>
<dbReference type="AlphaFoldDB" id="A0AAV5S150"/>
<feature type="region of interest" description="Disordered" evidence="4">
    <location>
        <begin position="156"/>
        <end position="201"/>
    </location>
</feature>
<feature type="compositionally biased region" description="Basic residues" evidence="4">
    <location>
        <begin position="1"/>
        <end position="11"/>
    </location>
</feature>
<evidence type="ECO:0000313" key="6">
    <source>
        <dbReference type="Proteomes" id="UP001377567"/>
    </source>
</evidence>
<evidence type="ECO:0000313" key="5">
    <source>
        <dbReference type="EMBL" id="GMM57332.1"/>
    </source>
</evidence>
<gene>
    <name evidence="5" type="ORF">DAKH74_039480</name>
</gene>
<sequence>MTQSTLRKRHSLYVQMPGGLPRDPAGAETTGSEATGGETSPFLRSTTKSATHSRPRSLKLLLIGDPSVGKTAAILSFCGELPTRRQLQQRRDASLAAAHSPSVQSPPPSPSLRMVERVDSGTSGRNPPLTPHAAERRKRYSLGDFEELARRRSLLRRRAGNTESSPGKGLGLGLGLGLSPTPESGGAEHTTHNDTLPYPGSYSPAYSPGGYSPAYSPGGYSPGYPAHGLGGYTGLPPPEELVIQTHSTIGVDIKTRLVQLPGGPGSGDPSPGGTVECTLWDTAGQERFENALVPSLYHRCDGVLLAYDITSAASFQHCLDRWLPQAQAHLAAGTGSGSGRGHPARLYLLGCKLDLQARRAVSHEDVLRGIARAERRLGVHIRGNFEVSSLWPQSVAAAVGHVVVDLCGARTLSGGVSEDMSMSEDTSLSGDNSPDMSLSQDTDTPAICLARPLPPSAAGSPGSCCA</sequence>
<dbReference type="PANTHER" id="PTHR47977">
    <property type="entry name" value="RAS-RELATED PROTEIN RAB"/>
    <property type="match status" value="1"/>
</dbReference>
<evidence type="ECO:0000256" key="4">
    <source>
        <dbReference type="SAM" id="MobiDB-lite"/>
    </source>
</evidence>
<feature type="compositionally biased region" description="Polar residues" evidence="4">
    <location>
        <begin position="423"/>
        <end position="441"/>
    </location>
</feature>
<dbReference type="SMART" id="SM00175">
    <property type="entry name" value="RAB"/>
    <property type="match status" value="1"/>
</dbReference>
<dbReference type="GO" id="GO:0003924">
    <property type="term" value="F:GTPase activity"/>
    <property type="evidence" value="ECO:0007669"/>
    <property type="project" value="InterPro"/>
</dbReference>
<feature type="compositionally biased region" description="Low complexity" evidence="4">
    <location>
        <begin position="26"/>
        <end position="40"/>
    </location>
</feature>
<dbReference type="Pfam" id="PF00071">
    <property type="entry name" value="Ras"/>
    <property type="match status" value="1"/>
</dbReference>
<dbReference type="SUPFAM" id="SSF52540">
    <property type="entry name" value="P-loop containing nucleoside triphosphate hydrolases"/>
    <property type="match status" value="1"/>
</dbReference>
<evidence type="ECO:0000256" key="3">
    <source>
        <dbReference type="ARBA" id="ARBA00046278"/>
    </source>
</evidence>
<organism evidence="5 6">
    <name type="scientific">Maudiozyma humilis</name>
    <name type="common">Sour dough yeast</name>
    <name type="synonym">Kazachstania humilis</name>
    <dbReference type="NCBI Taxonomy" id="51915"/>
    <lineage>
        <taxon>Eukaryota</taxon>
        <taxon>Fungi</taxon>
        <taxon>Dikarya</taxon>
        <taxon>Ascomycota</taxon>
        <taxon>Saccharomycotina</taxon>
        <taxon>Saccharomycetes</taxon>
        <taxon>Saccharomycetales</taxon>
        <taxon>Saccharomycetaceae</taxon>
        <taxon>Maudiozyma</taxon>
    </lineage>
</organism>
<dbReference type="InterPro" id="IPR050227">
    <property type="entry name" value="Rab"/>
</dbReference>
<reference evidence="5 6" key="1">
    <citation type="journal article" date="2023" name="Elife">
        <title>Identification of key yeast species and microbe-microbe interactions impacting larval growth of Drosophila in the wild.</title>
        <authorList>
            <person name="Mure A."/>
            <person name="Sugiura Y."/>
            <person name="Maeda R."/>
            <person name="Honda K."/>
            <person name="Sakurai N."/>
            <person name="Takahashi Y."/>
            <person name="Watada M."/>
            <person name="Katoh T."/>
            <person name="Gotoh A."/>
            <person name="Gotoh Y."/>
            <person name="Taniguchi I."/>
            <person name="Nakamura K."/>
            <person name="Hayashi T."/>
            <person name="Katayama T."/>
            <person name="Uemura T."/>
            <person name="Hattori Y."/>
        </authorList>
    </citation>
    <scope>NUCLEOTIDE SEQUENCE [LARGE SCALE GENOMIC DNA]</scope>
    <source>
        <strain evidence="5 6">KH-74</strain>
    </source>
</reference>
<feature type="region of interest" description="Disordered" evidence="4">
    <location>
        <begin position="86"/>
        <end position="138"/>
    </location>
</feature>
<dbReference type="GO" id="GO:0005525">
    <property type="term" value="F:GTP binding"/>
    <property type="evidence" value="ECO:0007669"/>
    <property type="project" value="UniProtKB-KW"/>
</dbReference>
<dbReference type="InterPro" id="IPR001806">
    <property type="entry name" value="Small_GTPase"/>
</dbReference>
<protein>
    <submittedName>
        <fullName evidence="5">Rab family GTPase</fullName>
    </submittedName>
</protein>
<keyword evidence="1" id="KW-0547">Nucleotide-binding</keyword>
<dbReference type="GO" id="GO:0012505">
    <property type="term" value="C:endomembrane system"/>
    <property type="evidence" value="ECO:0007669"/>
    <property type="project" value="UniProtKB-SubCell"/>
</dbReference>
<dbReference type="InterPro" id="IPR027417">
    <property type="entry name" value="P-loop_NTPase"/>
</dbReference>
<feature type="region of interest" description="Disordered" evidence="4">
    <location>
        <begin position="417"/>
        <end position="441"/>
    </location>
</feature>
<dbReference type="Proteomes" id="UP001377567">
    <property type="component" value="Unassembled WGS sequence"/>
</dbReference>
<proteinExistence type="predicted"/>